<dbReference type="RefSeq" id="WP_181442176.1">
    <property type="nucleotide sequence ID" value="NZ_PYBW01000012.1"/>
</dbReference>
<proteinExistence type="predicted"/>
<protein>
    <submittedName>
        <fullName evidence="2">Uncharacterized protein</fullName>
    </submittedName>
</protein>
<feature type="compositionally biased region" description="Low complexity" evidence="1">
    <location>
        <begin position="167"/>
        <end position="181"/>
    </location>
</feature>
<gene>
    <name evidence="2" type="ORF">C7C46_03735</name>
</gene>
<sequence>MALTNRAPRVRTATALLTAAGAAVTTGLLLPGQHSAAVVPPGSLASATLVQLTTQDVPAIGLTAYAGSYASAVSTTVPGTENADFSSDPDDMLSRITIATRTTRTATDPAKYYAQAQLTGLEVRFKSKALVSFGPVQAGTVASLDSYAECVPPPVGPYALAYNRTNGGRSRCSARRSGWGPPSWPSPAPTSGCRPSAPAR</sequence>
<evidence type="ECO:0000256" key="1">
    <source>
        <dbReference type="SAM" id="MobiDB-lite"/>
    </source>
</evidence>
<feature type="region of interest" description="Disordered" evidence="1">
    <location>
        <begin position="167"/>
        <end position="200"/>
    </location>
</feature>
<comment type="caution">
    <text evidence="2">The sequence shown here is derived from an EMBL/GenBank/DDBJ whole genome shotgun (WGS) entry which is preliminary data.</text>
</comment>
<evidence type="ECO:0000313" key="2">
    <source>
        <dbReference type="EMBL" id="PYC87640.1"/>
    </source>
</evidence>
<evidence type="ECO:0000313" key="3">
    <source>
        <dbReference type="Proteomes" id="UP000248039"/>
    </source>
</evidence>
<name>A0A2V4NN60_9ACTN</name>
<keyword evidence="3" id="KW-1185">Reference proteome</keyword>
<organism evidence="2 3">
    <name type="scientific">Streptomyces tateyamensis</name>
    <dbReference type="NCBI Taxonomy" id="565073"/>
    <lineage>
        <taxon>Bacteria</taxon>
        <taxon>Bacillati</taxon>
        <taxon>Actinomycetota</taxon>
        <taxon>Actinomycetes</taxon>
        <taxon>Kitasatosporales</taxon>
        <taxon>Streptomycetaceae</taxon>
        <taxon>Streptomyces</taxon>
    </lineage>
</organism>
<reference evidence="2 3" key="1">
    <citation type="submission" date="2018-03" db="EMBL/GenBank/DDBJ databases">
        <title>Bioinformatic expansion and discovery of thiopeptide antibiotics.</title>
        <authorList>
            <person name="Schwalen C.J."/>
            <person name="Hudson G.A."/>
            <person name="Mitchell D.A."/>
        </authorList>
    </citation>
    <scope>NUCLEOTIDE SEQUENCE [LARGE SCALE GENOMIC DNA]</scope>
    <source>
        <strain evidence="2 3">ATCC 21389</strain>
    </source>
</reference>
<dbReference type="Proteomes" id="UP000248039">
    <property type="component" value="Unassembled WGS sequence"/>
</dbReference>
<accession>A0A2V4NN60</accession>
<dbReference type="EMBL" id="PYBW01000012">
    <property type="protein sequence ID" value="PYC87640.1"/>
    <property type="molecule type" value="Genomic_DNA"/>
</dbReference>
<dbReference type="AlphaFoldDB" id="A0A2V4NN60"/>